<accession>A0A914YGZ9</accession>
<protein>
    <submittedName>
        <fullName evidence="2">Uncharacterized protein</fullName>
    </submittedName>
</protein>
<reference evidence="2" key="1">
    <citation type="submission" date="2022-11" db="UniProtKB">
        <authorList>
            <consortium name="WormBaseParasite"/>
        </authorList>
    </citation>
    <scope>IDENTIFICATION</scope>
</reference>
<proteinExistence type="predicted"/>
<dbReference type="WBParaSite" id="PSU_v2.g19592.t1">
    <property type="protein sequence ID" value="PSU_v2.g19592.t1"/>
    <property type="gene ID" value="PSU_v2.g19592"/>
</dbReference>
<organism evidence="1 2">
    <name type="scientific">Panagrolaimus superbus</name>
    <dbReference type="NCBI Taxonomy" id="310955"/>
    <lineage>
        <taxon>Eukaryota</taxon>
        <taxon>Metazoa</taxon>
        <taxon>Ecdysozoa</taxon>
        <taxon>Nematoda</taxon>
        <taxon>Chromadorea</taxon>
        <taxon>Rhabditida</taxon>
        <taxon>Tylenchina</taxon>
        <taxon>Panagrolaimomorpha</taxon>
        <taxon>Panagrolaimoidea</taxon>
        <taxon>Panagrolaimidae</taxon>
        <taxon>Panagrolaimus</taxon>
    </lineage>
</organism>
<keyword evidence="1" id="KW-1185">Reference proteome</keyword>
<dbReference type="AlphaFoldDB" id="A0A914YGZ9"/>
<evidence type="ECO:0000313" key="2">
    <source>
        <dbReference type="WBParaSite" id="PSU_v2.g19592.t1"/>
    </source>
</evidence>
<sequence>MKPRFTGAAAVARMEAKRIQAQLQESQPSSIPPVPTQPVVKFCNKIDETLYYLKEKVDKALMHHTACQTISLSLQEIHNVNIREIMKQCNVKTPIELYKLMGFNFDENDCFSASPQCSIMSDSSDFTFPTSSSSSNAS</sequence>
<evidence type="ECO:0000313" key="1">
    <source>
        <dbReference type="Proteomes" id="UP000887577"/>
    </source>
</evidence>
<dbReference type="Proteomes" id="UP000887577">
    <property type="component" value="Unplaced"/>
</dbReference>
<name>A0A914YGZ9_9BILA</name>